<feature type="transmembrane region" description="Helical" evidence="9">
    <location>
        <begin position="224"/>
        <end position="244"/>
    </location>
</feature>
<evidence type="ECO:0000256" key="5">
    <source>
        <dbReference type="ARBA" id="ARBA00022692"/>
    </source>
</evidence>
<dbReference type="PIRSF" id="PIRSF500217">
    <property type="entry name" value="AlgI"/>
    <property type="match status" value="1"/>
</dbReference>
<keyword evidence="3" id="KW-1003">Cell membrane</keyword>
<dbReference type="InterPro" id="IPR051085">
    <property type="entry name" value="MB_O-acyltransferase"/>
</dbReference>
<evidence type="ECO:0000256" key="4">
    <source>
        <dbReference type="ARBA" id="ARBA00022679"/>
    </source>
</evidence>
<dbReference type="InterPro" id="IPR028362">
    <property type="entry name" value="AlgI"/>
</dbReference>
<evidence type="ECO:0000256" key="6">
    <source>
        <dbReference type="ARBA" id="ARBA00022989"/>
    </source>
</evidence>
<evidence type="ECO:0000256" key="9">
    <source>
        <dbReference type="SAM" id="Phobius"/>
    </source>
</evidence>
<evidence type="ECO:0000256" key="7">
    <source>
        <dbReference type="ARBA" id="ARBA00023136"/>
    </source>
</evidence>
<keyword evidence="4 10" id="KW-0808">Transferase</keyword>
<keyword evidence="8" id="KW-0012">Acyltransferase</keyword>
<dbReference type="GO" id="GO:0005886">
    <property type="term" value="C:plasma membrane"/>
    <property type="evidence" value="ECO:0007669"/>
    <property type="project" value="UniProtKB-SubCell"/>
</dbReference>
<protein>
    <submittedName>
        <fullName evidence="10">Membrane bound O-acyl transferase MBOAT family protein</fullName>
    </submittedName>
</protein>
<evidence type="ECO:0000256" key="8">
    <source>
        <dbReference type="ARBA" id="ARBA00023315"/>
    </source>
</evidence>
<keyword evidence="6 9" id="KW-1133">Transmembrane helix</keyword>
<comment type="caution">
    <text evidence="10">The sequence shown here is derived from an EMBL/GenBank/DDBJ whole genome shotgun (WGS) entry which is preliminary data.</text>
</comment>
<comment type="subcellular location">
    <subcellularLocation>
        <location evidence="1">Cell membrane</location>
        <topology evidence="1">Multi-pass membrane protein</topology>
    </subcellularLocation>
</comment>
<dbReference type="GO" id="GO:0016746">
    <property type="term" value="F:acyltransferase activity"/>
    <property type="evidence" value="ECO:0007669"/>
    <property type="project" value="UniProtKB-KW"/>
</dbReference>
<feature type="transmembrane region" description="Helical" evidence="9">
    <location>
        <begin position="6"/>
        <end position="26"/>
    </location>
</feature>
<gene>
    <name evidence="10" type="ORF">EVA_21135</name>
</gene>
<dbReference type="EMBL" id="AMCI01008630">
    <property type="protein sequence ID" value="EJW90761.1"/>
    <property type="molecule type" value="Genomic_DNA"/>
</dbReference>
<reference evidence="10" key="1">
    <citation type="journal article" date="2012" name="PLoS ONE">
        <title>Gene sets for utilization of primary and secondary nutrition supplies in the distal gut of endangered iberian lynx.</title>
        <authorList>
            <person name="Alcaide M."/>
            <person name="Messina E."/>
            <person name="Richter M."/>
            <person name="Bargiela R."/>
            <person name="Peplies J."/>
            <person name="Huws S.A."/>
            <person name="Newbold C.J."/>
            <person name="Golyshin P.N."/>
            <person name="Simon M.A."/>
            <person name="Lopez G."/>
            <person name="Yakimov M.M."/>
            <person name="Ferrer M."/>
        </authorList>
    </citation>
    <scope>NUCLEOTIDE SEQUENCE</scope>
</reference>
<keyword evidence="5 9" id="KW-0812">Transmembrane</keyword>
<name>J9F786_9ZZZZ</name>
<keyword evidence="7 9" id="KW-0472">Membrane</keyword>
<dbReference type="PANTHER" id="PTHR13285:SF23">
    <property type="entry name" value="TEICHOIC ACID D-ALANYLTRANSFERASE"/>
    <property type="match status" value="1"/>
</dbReference>
<accession>J9F786</accession>
<dbReference type="PANTHER" id="PTHR13285">
    <property type="entry name" value="ACYLTRANSFERASE"/>
    <property type="match status" value="1"/>
</dbReference>
<organism evidence="10">
    <name type="scientific">gut metagenome</name>
    <dbReference type="NCBI Taxonomy" id="749906"/>
    <lineage>
        <taxon>unclassified sequences</taxon>
        <taxon>metagenomes</taxon>
        <taxon>organismal metagenomes</taxon>
    </lineage>
</organism>
<feature type="transmembrane region" description="Helical" evidence="9">
    <location>
        <begin position="298"/>
        <end position="318"/>
    </location>
</feature>
<dbReference type="GO" id="GO:0042121">
    <property type="term" value="P:alginic acid biosynthetic process"/>
    <property type="evidence" value="ECO:0007669"/>
    <property type="project" value="InterPro"/>
</dbReference>
<evidence type="ECO:0000256" key="1">
    <source>
        <dbReference type="ARBA" id="ARBA00004651"/>
    </source>
</evidence>
<dbReference type="PIRSF" id="PIRSF016636">
    <property type="entry name" value="AlgI_DltB"/>
    <property type="match status" value="1"/>
</dbReference>
<sequence length="333" mass="38029">MQATRSLLDLAFFTSFFPTILSGPILRARDFLPQLRQPVTISREMIGTGLWFIAIGLFKKAVISDYIGENFVNRIFDAPELYTGLENLIGVYGYALKLYCDFSGYSDMAIGIALWMGFQIPANFRAPYKSTSITDFWRRWHISLSSWLRDYLYISLGGNRKGKFRMYLNLFLTMLLGGLWHGASLNFLVWGSIHGAALGAHKYLRERLGHSKTYVSHGWKRIAAIVLTFHLVCFCWLFFANASFDASLTMLVKIATDFHGEVLPQFLQGYPVVCTLIAIGYLLHFLPERWNQKAEHLVSRLPIPVQALFLALVILLVIQVKSSEIQPFIYLQF</sequence>
<evidence type="ECO:0000313" key="10">
    <source>
        <dbReference type="EMBL" id="EJW90761.1"/>
    </source>
</evidence>
<dbReference type="InterPro" id="IPR024194">
    <property type="entry name" value="Ac/AlaTfrase_AlgI/DltB"/>
</dbReference>
<proteinExistence type="inferred from homology"/>
<dbReference type="AlphaFoldDB" id="J9F786"/>
<comment type="similarity">
    <text evidence="2">Belongs to the membrane-bound acyltransferase family.</text>
</comment>
<dbReference type="InterPro" id="IPR004299">
    <property type="entry name" value="MBOAT_fam"/>
</dbReference>
<evidence type="ECO:0000256" key="2">
    <source>
        <dbReference type="ARBA" id="ARBA00010323"/>
    </source>
</evidence>
<evidence type="ECO:0000256" key="3">
    <source>
        <dbReference type="ARBA" id="ARBA00022475"/>
    </source>
</evidence>
<dbReference type="Pfam" id="PF03062">
    <property type="entry name" value="MBOAT"/>
    <property type="match status" value="1"/>
</dbReference>
<feature type="transmembrane region" description="Helical" evidence="9">
    <location>
        <begin position="267"/>
        <end position="286"/>
    </location>
</feature>